<dbReference type="EC" id="3.1.1.45" evidence="3"/>
<evidence type="ECO:0000313" key="4">
    <source>
        <dbReference type="Proteomes" id="UP000001964"/>
    </source>
</evidence>
<dbReference type="PANTHER" id="PTHR46623:SF6">
    <property type="entry name" value="ALPHA_BETA-HYDROLASES SUPERFAMILY PROTEIN"/>
    <property type="match status" value="1"/>
</dbReference>
<dbReference type="HOGENOM" id="CLU_054590_7_2_5"/>
<evidence type="ECO:0000259" key="2">
    <source>
        <dbReference type="Pfam" id="PF23678"/>
    </source>
</evidence>
<reference evidence="3 4" key="1">
    <citation type="submission" date="2006-08" db="EMBL/GenBank/DDBJ databases">
        <title>Complete sequence of Maricaulis maris MCS10.</title>
        <authorList>
            <consortium name="US DOE Joint Genome Institute"/>
            <person name="Copeland A."/>
            <person name="Lucas S."/>
            <person name="Lapidus A."/>
            <person name="Barry K."/>
            <person name="Detter J.C."/>
            <person name="Glavina del Rio T."/>
            <person name="Hammon N."/>
            <person name="Israni S."/>
            <person name="Dalin E."/>
            <person name="Tice H."/>
            <person name="Pitluck S."/>
            <person name="Saunders E."/>
            <person name="Brettin T."/>
            <person name="Bruce D."/>
            <person name="Han C."/>
            <person name="Tapia R."/>
            <person name="Gilna P."/>
            <person name="Schmutz J."/>
            <person name="Larimer F."/>
            <person name="Land M."/>
            <person name="Hauser L."/>
            <person name="Kyrpides N."/>
            <person name="Mikhailova N."/>
            <person name="Viollier P."/>
            <person name="Stephens C."/>
            <person name="Richardson P."/>
        </authorList>
    </citation>
    <scope>NUCLEOTIDE SEQUENCE [LARGE SCALE GENOMIC DNA]</scope>
    <source>
        <strain evidence="3 4">MCS10</strain>
    </source>
</reference>
<dbReference type="InterPro" id="IPR048094">
    <property type="entry name" value="YghX_hydrolase-like"/>
</dbReference>
<dbReference type="PROSITE" id="PS51318">
    <property type="entry name" value="TAT"/>
    <property type="match status" value="1"/>
</dbReference>
<name>Q0ALN1_MARMM</name>
<dbReference type="AlphaFoldDB" id="Q0ALN1"/>
<keyword evidence="3" id="KW-0378">Hydrolase</keyword>
<sequence length="294" mass="31831">MTRKTAADFDPRILDLFDGYVHGQMSKRDFLRRAGRFTLAGVSAAALLEALQPDYALALQVPIDDPDIRSERVRYASPDGHGEAEALMARPRGEGPFGAVLVVHENRGLNPYIEDVVRRCAKAGYLALGPDGLTSLGGYPGNDDDGRVLQRQLDPQRLLADFFAGFEHLAGHPLSTGRVGAVGFCYGGGVCNALAVAYPDMACSVPYYGRQAAVEDVPAIEAPLQLHYAGNDDRINSGWPGYQAALEAGGKTFEAHVYPAVNHGFHNDTTPRYDDAAATLAWSRTLDWFSRHIG</sequence>
<dbReference type="KEGG" id="mmr:Mmar10_2526"/>
<protein>
    <submittedName>
        <fullName evidence="3">Carboxymethylenebutenolidase</fullName>
        <ecNumber evidence="3">3.1.1.45</ecNumber>
    </submittedName>
</protein>
<dbReference type="Pfam" id="PF23678">
    <property type="entry name" value="YqhI"/>
    <property type="match status" value="1"/>
</dbReference>
<dbReference type="InterPro" id="IPR002925">
    <property type="entry name" value="Dienelactn_hydro"/>
</dbReference>
<dbReference type="NCBIfam" id="NF041440">
    <property type="entry name" value="hydrolase_YghX"/>
    <property type="match status" value="1"/>
</dbReference>
<dbReference type="InterPro" id="IPR029058">
    <property type="entry name" value="AB_hydrolase_fold"/>
</dbReference>
<dbReference type="OrthoDB" id="9771666at2"/>
<dbReference type="GO" id="GO:0008806">
    <property type="term" value="F:carboxymethylenebutenolidase activity"/>
    <property type="evidence" value="ECO:0007669"/>
    <property type="project" value="UniProtKB-EC"/>
</dbReference>
<organism evidence="3 4">
    <name type="scientific">Maricaulis maris (strain MCS10)</name>
    <name type="common">Caulobacter maris</name>
    <dbReference type="NCBI Taxonomy" id="394221"/>
    <lineage>
        <taxon>Bacteria</taxon>
        <taxon>Pseudomonadati</taxon>
        <taxon>Pseudomonadota</taxon>
        <taxon>Alphaproteobacteria</taxon>
        <taxon>Maricaulales</taxon>
        <taxon>Maricaulaceae</taxon>
        <taxon>Maricaulis</taxon>
    </lineage>
</organism>
<dbReference type="eggNOG" id="COG0412">
    <property type="taxonomic scope" value="Bacteria"/>
</dbReference>
<gene>
    <name evidence="3" type="ordered locus">Mmar10_2526</name>
</gene>
<dbReference type="Proteomes" id="UP000001964">
    <property type="component" value="Chromosome"/>
</dbReference>
<feature type="domain" description="YqhI" evidence="2">
    <location>
        <begin position="1"/>
        <end position="35"/>
    </location>
</feature>
<dbReference type="InterPro" id="IPR057802">
    <property type="entry name" value="YqhI_dom"/>
</dbReference>
<feature type="domain" description="Dienelactone hydrolase" evidence="1">
    <location>
        <begin position="85"/>
        <end position="292"/>
    </location>
</feature>
<accession>Q0ALN1</accession>
<dbReference type="InterPro" id="IPR051049">
    <property type="entry name" value="Dienelactone_hydrolase-like"/>
</dbReference>
<dbReference type="STRING" id="394221.Mmar10_2526"/>
<dbReference type="SUPFAM" id="SSF53474">
    <property type="entry name" value="alpha/beta-Hydrolases"/>
    <property type="match status" value="1"/>
</dbReference>
<keyword evidence="4" id="KW-1185">Reference proteome</keyword>
<dbReference type="RefSeq" id="WP_011644456.1">
    <property type="nucleotide sequence ID" value="NC_008347.1"/>
</dbReference>
<dbReference type="PANTHER" id="PTHR46623">
    <property type="entry name" value="CARBOXYMETHYLENEBUTENOLIDASE-RELATED"/>
    <property type="match status" value="1"/>
</dbReference>
<dbReference type="Gene3D" id="3.40.50.1820">
    <property type="entry name" value="alpha/beta hydrolase"/>
    <property type="match status" value="1"/>
</dbReference>
<dbReference type="Pfam" id="PF01738">
    <property type="entry name" value="DLH"/>
    <property type="match status" value="1"/>
</dbReference>
<proteinExistence type="predicted"/>
<evidence type="ECO:0000259" key="1">
    <source>
        <dbReference type="Pfam" id="PF01738"/>
    </source>
</evidence>
<dbReference type="EMBL" id="CP000449">
    <property type="protein sequence ID" value="ABI66812.1"/>
    <property type="molecule type" value="Genomic_DNA"/>
</dbReference>
<dbReference type="InterPro" id="IPR006311">
    <property type="entry name" value="TAT_signal"/>
</dbReference>
<evidence type="ECO:0000313" key="3">
    <source>
        <dbReference type="EMBL" id="ABI66812.1"/>
    </source>
</evidence>